<gene>
    <name evidence="1" type="ORF">A2U01_0002201</name>
</gene>
<organism evidence="1 2">
    <name type="scientific">Trifolium medium</name>
    <dbReference type="NCBI Taxonomy" id="97028"/>
    <lineage>
        <taxon>Eukaryota</taxon>
        <taxon>Viridiplantae</taxon>
        <taxon>Streptophyta</taxon>
        <taxon>Embryophyta</taxon>
        <taxon>Tracheophyta</taxon>
        <taxon>Spermatophyta</taxon>
        <taxon>Magnoliopsida</taxon>
        <taxon>eudicotyledons</taxon>
        <taxon>Gunneridae</taxon>
        <taxon>Pentapetalae</taxon>
        <taxon>rosids</taxon>
        <taxon>fabids</taxon>
        <taxon>Fabales</taxon>
        <taxon>Fabaceae</taxon>
        <taxon>Papilionoideae</taxon>
        <taxon>50 kb inversion clade</taxon>
        <taxon>NPAAA clade</taxon>
        <taxon>Hologalegina</taxon>
        <taxon>IRL clade</taxon>
        <taxon>Trifolieae</taxon>
        <taxon>Trifolium</taxon>
    </lineage>
</organism>
<keyword evidence="2" id="KW-1185">Reference proteome</keyword>
<reference evidence="1 2" key="1">
    <citation type="journal article" date="2018" name="Front. Plant Sci.">
        <title>Red Clover (Trifolium pratense) and Zigzag Clover (T. medium) - A Picture of Genomic Similarities and Differences.</title>
        <authorList>
            <person name="Dluhosova J."/>
            <person name="Istvanek J."/>
            <person name="Nedelnik J."/>
            <person name="Repkova J."/>
        </authorList>
    </citation>
    <scope>NUCLEOTIDE SEQUENCE [LARGE SCALE GENOMIC DNA]</scope>
    <source>
        <strain evidence="2">cv. 10/8</strain>
        <tissue evidence="1">Leaf</tissue>
    </source>
</reference>
<evidence type="ECO:0000313" key="1">
    <source>
        <dbReference type="EMBL" id="MCH81414.1"/>
    </source>
</evidence>
<comment type="caution">
    <text evidence="1">The sequence shown here is derived from an EMBL/GenBank/DDBJ whole genome shotgun (WGS) entry which is preliminary data.</text>
</comment>
<protein>
    <submittedName>
        <fullName evidence="1">Uncharacterized protein</fullName>
    </submittedName>
</protein>
<name>A0A392M4V4_9FABA</name>
<dbReference type="EMBL" id="LXQA010002274">
    <property type="protein sequence ID" value="MCH81414.1"/>
    <property type="molecule type" value="Genomic_DNA"/>
</dbReference>
<evidence type="ECO:0000313" key="2">
    <source>
        <dbReference type="Proteomes" id="UP000265520"/>
    </source>
</evidence>
<dbReference type="Proteomes" id="UP000265520">
    <property type="component" value="Unassembled WGS sequence"/>
</dbReference>
<sequence length="64" mass="7252">MRKFHAMKDGVCNKGVRHLCMLSCARRRGIPARGAIQEMICIELSCWLHATQQILRAAQQICPT</sequence>
<proteinExistence type="predicted"/>
<dbReference type="AlphaFoldDB" id="A0A392M4V4"/>
<accession>A0A392M4V4</accession>